<feature type="transmembrane region" description="Helical" evidence="7">
    <location>
        <begin position="74"/>
        <end position="94"/>
    </location>
</feature>
<dbReference type="GO" id="GO:0005886">
    <property type="term" value="C:plasma membrane"/>
    <property type="evidence" value="ECO:0007669"/>
    <property type="project" value="UniProtKB-SubCell"/>
</dbReference>
<dbReference type="PANTHER" id="PTHR34584:SF1">
    <property type="entry name" value="NA(+)_H(+) ANTIPORTER SUBUNIT E1"/>
    <property type="match status" value="1"/>
</dbReference>
<keyword evidence="6 7" id="KW-0472">Membrane</keyword>
<comment type="subcellular location">
    <subcellularLocation>
        <location evidence="1">Cell membrane</location>
        <topology evidence="1">Multi-pass membrane protein</topology>
    </subcellularLocation>
</comment>
<name>A0A3E0VTZ1_9MICO</name>
<dbReference type="EMBL" id="NBXA01000018">
    <property type="protein sequence ID" value="RFA13356.1"/>
    <property type="molecule type" value="Genomic_DNA"/>
</dbReference>
<dbReference type="InterPro" id="IPR002758">
    <property type="entry name" value="Cation_antiport_E"/>
</dbReference>
<feature type="transmembrane region" description="Helical" evidence="7">
    <location>
        <begin position="106"/>
        <end position="130"/>
    </location>
</feature>
<evidence type="ECO:0000313" key="9">
    <source>
        <dbReference type="Proteomes" id="UP000256709"/>
    </source>
</evidence>
<evidence type="ECO:0000313" key="8">
    <source>
        <dbReference type="EMBL" id="RFA13356.1"/>
    </source>
</evidence>
<dbReference type="AlphaFoldDB" id="A0A3E0VTZ1"/>
<evidence type="ECO:0000256" key="1">
    <source>
        <dbReference type="ARBA" id="ARBA00004651"/>
    </source>
</evidence>
<dbReference type="Proteomes" id="UP000256709">
    <property type="component" value="Unassembled WGS sequence"/>
</dbReference>
<gene>
    <name evidence="8" type="ORF">B7R21_08325</name>
</gene>
<keyword evidence="5 7" id="KW-1133">Transmembrane helix</keyword>
<comment type="caution">
    <text evidence="8">The sequence shown here is derived from an EMBL/GenBank/DDBJ whole genome shotgun (WGS) entry which is preliminary data.</text>
</comment>
<sequence>MSDEGSHGTRPRMLRARVLSGLIPFAGLVLLWMLLWGQFTWLAFITGILLAALVSTVFYLPAVRLSGRFNVGRGVVLVGVLLFDIVFASLQVAWSALRPRYTPSNAIIVVPLVTRSDLIMTFTAVITGLVPGSIVLDIDRDEGTLHLHTLNVASAADVPALKRGVLAAERRLILAVGSADDLARLQKSTYAKEAGVQSTGEGGTG</sequence>
<reference evidence="8 9" key="1">
    <citation type="submission" date="2017-04" db="EMBL/GenBank/DDBJ databases">
        <title>Comparative genome analysis of Subtercola boreus.</title>
        <authorList>
            <person name="Cho Y.-J."/>
            <person name="Cho A."/>
            <person name="Kim O.-S."/>
            <person name="Lee J.-I."/>
        </authorList>
    </citation>
    <scope>NUCLEOTIDE SEQUENCE [LARGE SCALE GENOMIC DNA]</scope>
    <source>
        <strain evidence="8 9">P27444</strain>
    </source>
</reference>
<dbReference type="OrthoDB" id="3556991at2"/>
<dbReference type="Pfam" id="PF01899">
    <property type="entry name" value="MNHE"/>
    <property type="match status" value="1"/>
</dbReference>
<evidence type="ECO:0000256" key="2">
    <source>
        <dbReference type="ARBA" id="ARBA00006228"/>
    </source>
</evidence>
<dbReference type="PANTHER" id="PTHR34584">
    <property type="entry name" value="NA(+)/H(+) ANTIPORTER SUBUNIT E1"/>
    <property type="match status" value="1"/>
</dbReference>
<comment type="similarity">
    <text evidence="2">Belongs to the CPA3 antiporters (TC 2.A.63) subunit E family.</text>
</comment>
<organism evidence="8 9">
    <name type="scientific">Subtercola boreus</name>
    <dbReference type="NCBI Taxonomy" id="120213"/>
    <lineage>
        <taxon>Bacteria</taxon>
        <taxon>Bacillati</taxon>
        <taxon>Actinomycetota</taxon>
        <taxon>Actinomycetes</taxon>
        <taxon>Micrococcales</taxon>
        <taxon>Microbacteriaceae</taxon>
        <taxon>Subtercola</taxon>
    </lineage>
</organism>
<evidence type="ECO:0000256" key="6">
    <source>
        <dbReference type="ARBA" id="ARBA00023136"/>
    </source>
</evidence>
<evidence type="ECO:0000256" key="5">
    <source>
        <dbReference type="ARBA" id="ARBA00022989"/>
    </source>
</evidence>
<evidence type="ECO:0000256" key="3">
    <source>
        <dbReference type="ARBA" id="ARBA00022475"/>
    </source>
</evidence>
<evidence type="ECO:0000256" key="7">
    <source>
        <dbReference type="SAM" id="Phobius"/>
    </source>
</evidence>
<feature type="transmembrane region" description="Helical" evidence="7">
    <location>
        <begin position="41"/>
        <end position="62"/>
    </location>
</feature>
<proteinExistence type="inferred from homology"/>
<dbReference type="GO" id="GO:0008324">
    <property type="term" value="F:monoatomic cation transmembrane transporter activity"/>
    <property type="evidence" value="ECO:0007669"/>
    <property type="project" value="InterPro"/>
</dbReference>
<evidence type="ECO:0000256" key="4">
    <source>
        <dbReference type="ARBA" id="ARBA00022692"/>
    </source>
</evidence>
<dbReference type="NCBIfam" id="NF006521">
    <property type="entry name" value="PRK08965.1-5"/>
    <property type="match status" value="1"/>
</dbReference>
<feature type="transmembrane region" description="Helical" evidence="7">
    <location>
        <begin position="16"/>
        <end position="35"/>
    </location>
</feature>
<protein>
    <submittedName>
        <fullName evidence="8">Na+/H+ antiporter subunit E</fullName>
    </submittedName>
</protein>
<dbReference type="RefSeq" id="WP_116282776.1">
    <property type="nucleotide sequence ID" value="NZ_NBXA01000018.1"/>
</dbReference>
<accession>A0A3E0VTZ1</accession>
<keyword evidence="3" id="KW-1003">Cell membrane</keyword>
<keyword evidence="4 7" id="KW-0812">Transmembrane</keyword>